<dbReference type="Gene3D" id="3.40.140.10">
    <property type="entry name" value="Cytidine Deaminase, domain 2"/>
    <property type="match status" value="1"/>
</dbReference>
<dbReference type="InterPro" id="IPR003786">
    <property type="entry name" value="FdhD"/>
</dbReference>
<dbReference type="SUPFAM" id="SSF53927">
    <property type="entry name" value="Cytidine deaminase-like"/>
    <property type="match status" value="1"/>
</dbReference>
<dbReference type="NCBIfam" id="NF001943">
    <property type="entry name" value="PRK00724.1-2"/>
    <property type="match status" value="1"/>
</dbReference>
<keyword evidence="1 3" id="KW-0963">Cytoplasm</keyword>
<dbReference type="Pfam" id="PF02634">
    <property type="entry name" value="FdhD-NarQ"/>
    <property type="match status" value="1"/>
</dbReference>
<feature type="active site" description="Cysteine persulfide intermediate" evidence="3">
    <location>
        <position position="115"/>
    </location>
</feature>
<dbReference type="PANTHER" id="PTHR30592:SF1">
    <property type="entry name" value="SULFUR CARRIER PROTEIN FDHD"/>
    <property type="match status" value="1"/>
</dbReference>
<comment type="subcellular location">
    <subcellularLocation>
        <location evidence="3">Cytoplasm</location>
    </subcellularLocation>
</comment>
<evidence type="ECO:0000256" key="2">
    <source>
        <dbReference type="ARBA" id="ARBA00023150"/>
    </source>
</evidence>
<dbReference type="PANTHER" id="PTHR30592">
    <property type="entry name" value="FORMATE DEHYDROGENASE"/>
    <property type="match status" value="1"/>
</dbReference>
<organism evidence="4 5">
    <name type="scientific">Helicobacter cinaedi CCUG 18818 = ATCC BAA-847</name>
    <dbReference type="NCBI Taxonomy" id="537971"/>
    <lineage>
        <taxon>Bacteria</taxon>
        <taxon>Pseudomonadati</taxon>
        <taxon>Campylobacterota</taxon>
        <taxon>Epsilonproteobacteria</taxon>
        <taxon>Campylobacterales</taxon>
        <taxon>Helicobacteraceae</taxon>
        <taxon>Helicobacter</taxon>
    </lineage>
</organism>
<proteinExistence type="inferred from homology"/>
<name>A0ABN0BA01_9HELI</name>
<comment type="caution">
    <text evidence="3">Lacks conserved residue(s) required for the propagation of feature annotation.</text>
</comment>
<dbReference type="NCBIfam" id="TIGR00129">
    <property type="entry name" value="fdhD_narQ"/>
    <property type="match status" value="1"/>
</dbReference>
<evidence type="ECO:0000313" key="5">
    <source>
        <dbReference type="Proteomes" id="UP000005755"/>
    </source>
</evidence>
<evidence type="ECO:0000256" key="3">
    <source>
        <dbReference type="HAMAP-Rule" id="MF_00187"/>
    </source>
</evidence>
<keyword evidence="5" id="KW-1185">Reference proteome</keyword>
<comment type="function">
    <text evidence="3">Required for formate dehydrogenase (FDH) activity. Acts as a sulfur carrier protein that transfers sulfur from IscS to the molybdenum cofactor prior to its insertion into FDH.</text>
</comment>
<evidence type="ECO:0000256" key="1">
    <source>
        <dbReference type="ARBA" id="ARBA00022490"/>
    </source>
</evidence>
<accession>A0ABN0BA01</accession>
<comment type="similarity">
    <text evidence="3">Belongs to the FdhD family.</text>
</comment>
<keyword evidence="2 3" id="KW-0501">Molybdenum cofactor biosynthesis</keyword>
<sequence length="267" mass="29514">MYVAKGLVLKKVVHKMRMLRIHRDGRAETLQDDVIEEQRIAFYLNGTKLLSVMSLPYHQDAHLVGFLLNEGVLESVNDIVSLEIAKDGLSVYMQAKIEESKLTHLHKEKTLTTGCCVGVSANFDGEIAQKFIASTMRVSVDRIFELIDEFNAPSELFSQTGCVHKAMLVCEKTLICEDVGRHNAIDKVIGMARLSHLSLQDSILIVSGRLSMEMVIKAAMSDIPMVISRAATTHLGIKSAQLLGVSLVGFARGDTLNLYTHTSRIVC</sequence>
<dbReference type="HAMAP" id="MF_00187">
    <property type="entry name" value="FdhD"/>
    <property type="match status" value="1"/>
</dbReference>
<dbReference type="Proteomes" id="UP000005755">
    <property type="component" value="Unassembled WGS sequence"/>
</dbReference>
<gene>
    <name evidence="3" type="primary">fdhD</name>
    <name evidence="4" type="ORF">HCCG_00969</name>
</gene>
<evidence type="ECO:0000313" key="4">
    <source>
        <dbReference type="EMBL" id="EFR46422.1"/>
    </source>
</evidence>
<dbReference type="InterPro" id="IPR016193">
    <property type="entry name" value="Cytidine_deaminase-like"/>
</dbReference>
<dbReference type="EMBL" id="DS990392">
    <property type="protein sequence ID" value="EFR46422.1"/>
    <property type="molecule type" value="Genomic_DNA"/>
</dbReference>
<reference evidence="5" key="1">
    <citation type="journal article" date="2014" name="Genome Announc.">
        <title>Draft genome sequences of six enterohepatic helicobacter species isolated from humans and one from rhesus macaques.</title>
        <authorList>
            <person name="Shen Z."/>
            <person name="Sheh A."/>
            <person name="Young S.K."/>
            <person name="Abouelliel A."/>
            <person name="Ward D.V."/>
            <person name="Earl A.M."/>
            <person name="Fox J.G."/>
        </authorList>
    </citation>
    <scope>NUCLEOTIDE SEQUENCE [LARGE SCALE GENOMIC DNA]</scope>
    <source>
        <strain evidence="5">CCUG 18818</strain>
    </source>
</reference>
<dbReference type="PIRSF" id="PIRSF015626">
    <property type="entry name" value="FdhD"/>
    <property type="match status" value="1"/>
</dbReference>
<protein>
    <recommendedName>
        <fullName evidence="3">Sulfur carrier protein FdhD</fullName>
    </recommendedName>
</protein>
<dbReference type="Gene3D" id="3.10.20.10">
    <property type="match status" value="1"/>
</dbReference>